<sequence length="293" mass="31448">MATRNVIADGNYSDSTIWFEGILPGAGDDVVINLSDSDITVTLTNNTTIKSLSQFETFQWNSGTINVSDGFTNNGNLSIGYGDKYITGVLQNKGVVTQSDYYSPWWTYYGNIYLNNSSQIINQIGATYDLQGGNIRPNFPADYQGAEAKFDNKGTFTKTSGYSASIYVDFDNSSTVNINAGNLGLTNDFINTGIVNVNAGTLAVTGKTTNSNKINVEGGSLSLTGGGTNTNGTIYVDIDAALTLEGIFNFGVGSQITGRGGVTLNSGQLNFNLNQTSIRQQLHHHTPTRYHQC</sequence>
<gene>
    <name evidence="1" type="ORF">NIES806_07460</name>
</gene>
<dbReference type="EMBL" id="AP018316">
    <property type="protein sequence ID" value="BAZ84556.1"/>
    <property type="molecule type" value="Genomic_DNA"/>
</dbReference>
<keyword evidence="2" id="KW-1185">Reference proteome</keyword>
<dbReference type="KEGG" id="dcm:NIES806_07460"/>
<proteinExistence type="predicted"/>
<evidence type="ECO:0000313" key="1">
    <source>
        <dbReference type="EMBL" id="BAZ84556.1"/>
    </source>
</evidence>
<evidence type="ECO:0008006" key="3">
    <source>
        <dbReference type="Google" id="ProtNLM"/>
    </source>
</evidence>
<accession>A0A1Z4UZ77</accession>
<protein>
    <recommendedName>
        <fullName evidence="3">Filamentous hemagglutinin outer membrane protein</fullName>
    </recommendedName>
</protein>
<reference evidence="1 2" key="1">
    <citation type="submission" date="2017-06" db="EMBL/GenBank/DDBJ databases">
        <title>Genome sequencing of cyanobaciteial culture collection at National Institute for Environmental Studies (NIES).</title>
        <authorList>
            <person name="Hirose Y."/>
            <person name="Shimura Y."/>
            <person name="Fujisawa T."/>
            <person name="Nakamura Y."/>
            <person name="Kawachi M."/>
        </authorList>
    </citation>
    <scope>NUCLEOTIDE SEQUENCE [LARGE SCALE GENOMIC DNA]</scope>
    <source>
        <strain evidence="1 2">NIES-806</strain>
    </source>
</reference>
<dbReference type="Proteomes" id="UP000218702">
    <property type="component" value="Chromosome"/>
</dbReference>
<evidence type="ECO:0000313" key="2">
    <source>
        <dbReference type="Proteomes" id="UP000218702"/>
    </source>
</evidence>
<dbReference type="AlphaFoldDB" id="A0A1Z4UZ77"/>
<dbReference type="RefSeq" id="WP_096664161.1">
    <property type="nucleotide sequence ID" value="NZ_AP018316.1"/>
</dbReference>
<organism evidence="1 2">
    <name type="scientific">Dolichospermum compactum NIES-806</name>
    <dbReference type="NCBI Taxonomy" id="1973481"/>
    <lineage>
        <taxon>Bacteria</taxon>
        <taxon>Bacillati</taxon>
        <taxon>Cyanobacteriota</taxon>
        <taxon>Cyanophyceae</taxon>
        <taxon>Nostocales</taxon>
        <taxon>Aphanizomenonaceae</taxon>
        <taxon>Dolichospermum</taxon>
        <taxon>Dolichospermum compactum</taxon>
    </lineage>
</organism>
<name>A0A1Z4UZ77_9CYAN</name>